<comment type="caution">
    <text evidence="1">The sequence shown here is derived from an EMBL/GenBank/DDBJ whole genome shotgun (WGS) entry which is preliminary data.</text>
</comment>
<accession>A0ABT7QLD3</accession>
<dbReference type="Gene3D" id="3.30.70.2340">
    <property type="entry name" value="Uncharacterised protein PF12112 family, DUF3579"/>
    <property type="match status" value="1"/>
</dbReference>
<organism evidence="1 2">
    <name type="scientific">Candidatus Doriopsillibacter californiensis</name>
    <dbReference type="NCBI Taxonomy" id="2970740"/>
    <lineage>
        <taxon>Bacteria</taxon>
        <taxon>Pseudomonadati</taxon>
        <taxon>Pseudomonadota</taxon>
        <taxon>Gammaproteobacteria</taxon>
        <taxon>Candidatus Tethybacterales</taxon>
        <taxon>Candidatus Persebacteraceae</taxon>
        <taxon>Candidatus Doriopsillibacter</taxon>
    </lineage>
</organism>
<dbReference type="Proteomes" id="UP001168167">
    <property type="component" value="Unassembled WGS sequence"/>
</dbReference>
<name>A0ABT7QLD3_9GAMM</name>
<protein>
    <submittedName>
        <fullName evidence="1">DUF3579 domain-containing protein</fullName>
    </submittedName>
</protein>
<dbReference type="InterPro" id="IPR021969">
    <property type="entry name" value="DUF3579"/>
</dbReference>
<sequence>MSQSIPSGTPVNEDDCYIIIKGQTTDGKKFRPSDWCDRLYSTLHALDPEEYDNCIQYVRLVNYSDGKCILVDTSLKASSNMLYNFFMRFVDSNNLVKAAISKSNWDDTRNN</sequence>
<dbReference type="EMBL" id="JANQAO010000002">
    <property type="protein sequence ID" value="MDM5147457.1"/>
    <property type="molecule type" value="Genomic_DNA"/>
</dbReference>
<reference evidence="1" key="2">
    <citation type="journal article" date="2023" name="Microbiome">
        <title>Synthase-selected sorting approach identifies a beta-lactone synthase in a nudibranch symbiotic bacterium.</title>
        <authorList>
            <person name="Dzunkova M."/>
            <person name="La Clair J.J."/>
            <person name="Tyml T."/>
            <person name="Doud D."/>
            <person name="Schulz F."/>
            <person name="Piquer-Esteban S."/>
            <person name="Porcel Sanchis D."/>
            <person name="Osborn A."/>
            <person name="Robinson D."/>
            <person name="Louie K.B."/>
            <person name="Bowen B.P."/>
            <person name="Bowers R.M."/>
            <person name="Lee J."/>
            <person name="Arnau V."/>
            <person name="Diaz-Villanueva W."/>
            <person name="Stepanauskas R."/>
            <person name="Gosliner T."/>
            <person name="Date S.V."/>
            <person name="Northen T.R."/>
            <person name="Cheng J.F."/>
            <person name="Burkart M.D."/>
            <person name="Woyke T."/>
        </authorList>
    </citation>
    <scope>NUCLEOTIDE SEQUENCE</scope>
    <source>
        <strain evidence="1">Df01</strain>
    </source>
</reference>
<evidence type="ECO:0000313" key="1">
    <source>
        <dbReference type="EMBL" id="MDM5147457.1"/>
    </source>
</evidence>
<reference evidence="1" key="1">
    <citation type="submission" date="2022-08" db="EMBL/GenBank/DDBJ databases">
        <authorList>
            <person name="Dzunkova M."/>
            <person name="La Clair J."/>
            <person name="Tyml T."/>
            <person name="Doud D."/>
            <person name="Schulz F."/>
            <person name="Piquer S."/>
            <person name="Porcel Sanchis D."/>
            <person name="Osborn A."/>
            <person name="Robinson D."/>
            <person name="Louie K.B."/>
            <person name="Bowen B.P."/>
            <person name="Bowers R."/>
            <person name="Lee J."/>
            <person name="Arnau Llombart V."/>
            <person name="Diaz Villanueva W."/>
            <person name="Gosliner T."/>
            <person name="Northen T."/>
            <person name="Cheng J.-F."/>
            <person name="Burkart M.D."/>
            <person name="Woyke T."/>
        </authorList>
    </citation>
    <scope>NUCLEOTIDE SEQUENCE</scope>
    <source>
        <strain evidence="1">Df01</strain>
    </source>
</reference>
<gene>
    <name evidence="1" type="ORF">NQX30_03610</name>
</gene>
<proteinExistence type="predicted"/>
<dbReference type="Pfam" id="PF12112">
    <property type="entry name" value="DUF3579"/>
    <property type="match status" value="1"/>
</dbReference>
<keyword evidence="2" id="KW-1185">Reference proteome</keyword>
<evidence type="ECO:0000313" key="2">
    <source>
        <dbReference type="Proteomes" id="UP001168167"/>
    </source>
</evidence>